<protein>
    <submittedName>
        <fullName evidence="5">DNA-binding transcriptional regulator, LacI/PurR family</fullName>
    </submittedName>
</protein>
<dbReference type="Gene3D" id="1.10.260.40">
    <property type="entry name" value="lambda repressor-like DNA-binding domains"/>
    <property type="match status" value="1"/>
</dbReference>
<evidence type="ECO:0000313" key="6">
    <source>
        <dbReference type="Proteomes" id="UP000250028"/>
    </source>
</evidence>
<dbReference type="Proteomes" id="UP000250028">
    <property type="component" value="Unassembled WGS sequence"/>
</dbReference>
<keyword evidence="1" id="KW-0805">Transcription regulation</keyword>
<evidence type="ECO:0000259" key="4">
    <source>
        <dbReference type="PROSITE" id="PS50932"/>
    </source>
</evidence>
<dbReference type="Pfam" id="PF13377">
    <property type="entry name" value="Peripla_BP_3"/>
    <property type="match status" value="1"/>
</dbReference>
<organism evidence="5 6">
    <name type="scientific">Branchiibius hedensis</name>
    <dbReference type="NCBI Taxonomy" id="672460"/>
    <lineage>
        <taxon>Bacteria</taxon>
        <taxon>Bacillati</taxon>
        <taxon>Actinomycetota</taxon>
        <taxon>Actinomycetes</taxon>
        <taxon>Micrococcales</taxon>
        <taxon>Dermacoccaceae</taxon>
        <taxon>Branchiibius</taxon>
    </lineage>
</organism>
<dbReference type="SUPFAM" id="SSF53822">
    <property type="entry name" value="Periplasmic binding protein-like I"/>
    <property type="match status" value="1"/>
</dbReference>
<dbReference type="InterPro" id="IPR046335">
    <property type="entry name" value="LacI/GalR-like_sensor"/>
</dbReference>
<dbReference type="AlphaFoldDB" id="A0A2Y8ZS18"/>
<dbReference type="PROSITE" id="PS50932">
    <property type="entry name" value="HTH_LACI_2"/>
    <property type="match status" value="1"/>
</dbReference>
<evidence type="ECO:0000313" key="5">
    <source>
        <dbReference type="EMBL" id="SSA34724.1"/>
    </source>
</evidence>
<proteinExistence type="predicted"/>
<dbReference type="CDD" id="cd06267">
    <property type="entry name" value="PBP1_LacI_sugar_binding-like"/>
    <property type="match status" value="1"/>
</dbReference>
<name>A0A2Y8ZS18_9MICO</name>
<dbReference type="SMART" id="SM00354">
    <property type="entry name" value="HTH_LACI"/>
    <property type="match status" value="1"/>
</dbReference>
<dbReference type="SUPFAM" id="SSF47413">
    <property type="entry name" value="lambda repressor-like DNA-binding domains"/>
    <property type="match status" value="1"/>
</dbReference>
<reference evidence="6" key="1">
    <citation type="submission" date="2016-10" db="EMBL/GenBank/DDBJ databases">
        <authorList>
            <person name="Varghese N."/>
            <person name="Submissions S."/>
        </authorList>
    </citation>
    <scope>NUCLEOTIDE SEQUENCE [LARGE SCALE GENOMIC DNA]</scope>
    <source>
        <strain evidence="6">DSM 22951</strain>
    </source>
</reference>
<dbReference type="CDD" id="cd01392">
    <property type="entry name" value="HTH_LacI"/>
    <property type="match status" value="1"/>
</dbReference>
<dbReference type="GO" id="GO:0000976">
    <property type="term" value="F:transcription cis-regulatory region binding"/>
    <property type="evidence" value="ECO:0007669"/>
    <property type="project" value="TreeGrafter"/>
</dbReference>
<keyword evidence="2 5" id="KW-0238">DNA-binding</keyword>
<accession>A0A2Y8ZS18</accession>
<evidence type="ECO:0000256" key="2">
    <source>
        <dbReference type="ARBA" id="ARBA00023125"/>
    </source>
</evidence>
<dbReference type="PANTHER" id="PTHR30146">
    <property type="entry name" value="LACI-RELATED TRANSCRIPTIONAL REPRESSOR"/>
    <property type="match status" value="1"/>
</dbReference>
<evidence type="ECO:0000256" key="3">
    <source>
        <dbReference type="ARBA" id="ARBA00023163"/>
    </source>
</evidence>
<dbReference type="InterPro" id="IPR000843">
    <property type="entry name" value="HTH_LacI"/>
</dbReference>
<dbReference type="Pfam" id="PF00356">
    <property type="entry name" value="LacI"/>
    <property type="match status" value="1"/>
</dbReference>
<keyword evidence="6" id="KW-1185">Reference proteome</keyword>
<dbReference type="OrthoDB" id="1938857at2"/>
<feature type="domain" description="HTH lacI-type" evidence="4">
    <location>
        <begin position="5"/>
        <end position="59"/>
    </location>
</feature>
<dbReference type="Gene3D" id="3.40.50.2300">
    <property type="match status" value="2"/>
</dbReference>
<dbReference type="RefSeq" id="WP_109685516.1">
    <property type="nucleotide sequence ID" value="NZ_QGDN01000001.1"/>
</dbReference>
<dbReference type="PANTHER" id="PTHR30146:SF155">
    <property type="entry name" value="ALANINE RACEMASE"/>
    <property type="match status" value="1"/>
</dbReference>
<gene>
    <name evidence="5" type="ORF">SAMN04489750_2049</name>
</gene>
<keyword evidence="3" id="KW-0804">Transcription</keyword>
<dbReference type="InterPro" id="IPR028082">
    <property type="entry name" value="Peripla_BP_I"/>
</dbReference>
<evidence type="ECO:0000256" key="1">
    <source>
        <dbReference type="ARBA" id="ARBA00023015"/>
    </source>
</evidence>
<dbReference type="InterPro" id="IPR010982">
    <property type="entry name" value="Lambda_DNA-bd_dom_sf"/>
</dbReference>
<dbReference type="GO" id="GO:0003700">
    <property type="term" value="F:DNA-binding transcription factor activity"/>
    <property type="evidence" value="ECO:0007669"/>
    <property type="project" value="TreeGrafter"/>
</dbReference>
<dbReference type="EMBL" id="UESZ01000001">
    <property type="protein sequence ID" value="SSA34724.1"/>
    <property type="molecule type" value="Genomic_DNA"/>
</dbReference>
<sequence>MASRPTIADIARELQISKAAVSYALNGQPGVGEQTRQRVLDVARDLGWQPSASARALGGFHTKVIGLALARPVQTVAIESFFIRFLVGVETALTKRDWSLLLRIIGDHPDQEVEVYRKWWGEGRIDGVILVDERHRDPRIAAVDAIGLPAVLCGGPRRDTSMPCLWTDQAADAATLVEYLAGLGHRRIAHIAGPAEFAHERSRQRGMQRAAARCDVQLLSMAVAYDAASAVAATHSVMSDPTTAPTAIVYANDVNAVAGERALDGSGFSVPQDVSVISWDDSPLTEMVATPITALARETEAYGEQAATVLLDRIAGVDHGRVRVTPSRMVIRESTGPARSRR</sequence>